<dbReference type="Gene3D" id="3.90.70.10">
    <property type="entry name" value="Cysteine proteinases"/>
    <property type="match status" value="1"/>
</dbReference>
<dbReference type="GO" id="GO:0005829">
    <property type="term" value="C:cytosol"/>
    <property type="evidence" value="ECO:0007669"/>
    <property type="project" value="TreeGrafter"/>
</dbReference>
<evidence type="ECO:0000313" key="10">
    <source>
        <dbReference type="Proteomes" id="UP000728185"/>
    </source>
</evidence>
<organism evidence="9 10">
    <name type="scientific">Fasciolopsis buskii</name>
    <dbReference type="NCBI Taxonomy" id="27845"/>
    <lineage>
        <taxon>Eukaryota</taxon>
        <taxon>Metazoa</taxon>
        <taxon>Spiralia</taxon>
        <taxon>Lophotrochozoa</taxon>
        <taxon>Platyhelminthes</taxon>
        <taxon>Trematoda</taxon>
        <taxon>Digenea</taxon>
        <taxon>Plagiorchiida</taxon>
        <taxon>Echinostomata</taxon>
        <taxon>Echinostomatoidea</taxon>
        <taxon>Fasciolidae</taxon>
        <taxon>Fasciolopsis</taxon>
    </lineage>
</organism>
<dbReference type="SUPFAM" id="SSF54001">
    <property type="entry name" value="Cysteine proteinases"/>
    <property type="match status" value="1"/>
</dbReference>
<accession>A0A8E0RPA2</accession>
<feature type="domain" description="USP" evidence="8">
    <location>
        <begin position="1"/>
        <end position="197"/>
    </location>
</feature>
<reference evidence="9" key="1">
    <citation type="submission" date="2019-05" db="EMBL/GenBank/DDBJ databases">
        <title>Annotation for the trematode Fasciolopsis buski.</title>
        <authorList>
            <person name="Choi Y.-J."/>
        </authorList>
    </citation>
    <scope>NUCLEOTIDE SEQUENCE</scope>
    <source>
        <strain evidence="9">HT</strain>
        <tissue evidence="9">Whole worm</tissue>
    </source>
</reference>
<evidence type="ECO:0000256" key="1">
    <source>
        <dbReference type="ARBA" id="ARBA00000707"/>
    </source>
</evidence>
<keyword evidence="4" id="KW-0645">Protease</keyword>
<evidence type="ECO:0000256" key="7">
    <source>
        <dbReference type="ARBA" id="ARBA00022807"/>
    </source>
</evidence>
<dbReference type="InterPro" id="IPR001394">
    <property type="entry name" value="Peptidase_C19_UCH"/>
</dbReference>
<dbReference type="InterPro" id="IPR050164">
    <property type="entry name" value="Peptidase_C19"/>
</dbReference>
<evidence type="ECO:0000313" key="9">
    <source>
        <dbReference type="EMBL" id="KAA0187883.1"/>
    </source>
</evidence>
<keyword evidence="5" id="KW-0833">Ubl conjugation pathway</keyword>
<evidence type="ECO:0000256" key="4">
    <source>
        <dbReference type="ARBA" id="ARBA00022670"/>
    </source>
</evidence>
<dbReference type="InterPro" id="IPR038765">
    <property type="entry name" value="Papain-like_cys_pep_sf"/>
</dbReference>
<keyword evidence="10" id="KW-1185">Reference proteome</keyword>
<comment type="similarity">
    <text evidence="2">Belongs to the peptidase C19 family.</text>
</comment>
<evidence type="ECO:0000256" key="6">
    <source>
        <dbReference type="ARBA" id="ARBA00022801"/>
    </source>
</evidence>
<dbReference type="PANTHER" id="PTHR24006">
    <property type="entry name" value="UBIQUITIN CARBOXYL-TERMINAL HYDROLASE"/>
    <property type="match status" value="1"/>
</dbReference>
<evidence type="ECO:0000256" key="2">
    <source>
        <dbReference type="ARBA" id="ARBA00009085"/>
    </source>
</evidence>
<sequence length="197" mass="22268">MNLLEARFREYGLSIVDDLFRGEIVYETICLNCGFTSKQPSKFLELSLKVSSSSLIGCISDYLKEEPLVGENRYACSYCGGKQDGIRRVYITRAPSLLCVQLLRFTYDPRTGQRKKSKATIRLPDTLELSALSPTSSCNQSDHAAACLIPGVGKERSSNVQALRCFIAHWCSTHFWSLYCCGSRFHFVKPTHRFRES</sequence>
<dbReference type="InterPro" id="IPR028889">
    <property type="entry name" value="USP"/>
</dbReference>
<comment type="caution">
    <text evidence="9">The sequence shown here is derived from an EMBL/GenBank/DDBJ whole genome shotgun (WGS) entry which is preliminary data.</text>
</comment>
<name>A0A8E0RPA2_9TREM</name>
<dbReference type="GO" id="GO:0006508">
    <property type="term" value="P:proteolysis"/>
    <property type="evidence" value="ECO:0007669"/>
    <property type="project" value="UniProtKB-KW"/>
</dbReference>
<dbReference type="OrthoDB" id="289038at2759"/>
<dbReference type="GO" id="GO:0004843">
    <property type="term" value="F:cysteine-type deubiquitinase activity"/>
    <property type="evidence" value="ECO:0007669"/>
    <property type="project" value="UniProtKB-EC"/>
</dbReference>
<keyword evidence="6 9" id="KW-0378">Hydrolase</keyword>
<evidence type="ECO:0000256" key="5">
    <source>
        <dbReference type="ARBA" id="ARBA00022786"/>
    </source>
</evidence>
<keyword evidence="7" id="KW-0788">Thiol protease</keyword>
<protein>
    <recommendedName>
        <fullName evidence="3">ubiquitinyl hydrolase 1</fullName>
        <ecNumber evidence="3">3.4.19.12</ecNumber>
    </recommendedName>
</protein>
<dbReference type="EMBL" id="LUCM01008811">
    <property type="protein sequence ID" value="KAA0187883.1"/>
    <property type="molecule type" value="Genomic_DNA"/>
</dbReference>
<comment type="catalytic activity">
    <reaction evidence="1">
        <text>Thiol-dependent hydrolysis of ester, thioester, amide, peptide and isopeptide bonds formed by the C-terminal Gly of ubiquitin (a 76-residue protein attached to proteins as an intracellular targeting signal).</text>
        <dbReference type="EC" id="3.4.19.12"/>
    </reaction>
</comment>
<dbReference type="EC" id="3.4.19.12" evidence="3"/>
<evidence type="ECO:0000256" key="3">
    <source>
        <dbReference type="ARBA" id="ARBA00012759"/>
    </source>
</evidence>
<gene>
    <name evidence="9" type="ORF">FBUS_06629</name>
</gene>
<evidence type="ECO:0000259" key="8">
    <source>
        <dbReference type="PROSITE" id="PS50235"/>
    </source>
</evidence>
<dbReference type="PROSITE" id="PS50235">
    <property type="entry name" value="USP_3"/>
    <property type="match status" value="1"/>
</dbReference>
<dbReference type="Proteomes" id="UP000728185">
    <property type="component" value="Unassembled WGS sequence"/>
</dbReference>
<dbReference type="Pfam" id="PF00443">
    <property type="entry name" value="UCH"/>
    <property type="match status" value="1"/>
</dbReference>
<proteinExistence type="inferred from homology"/>
<dbReference type="AlphaFoldDB" id="A0A8E0RPA2"/>
<dbReference type="PANTHER" id="PTHR24006:SF722">
    <property type="entry name" value="UBIQUITIN CARBOXYL-TERMINAL HYDROLASE 48"/>
    <property type="match status" value="1"/>
</dbReference>
<dbReference type="GO" id="GO:0005634">
    <property type="term" value="C:nucleus"/>
    <property type="evidence" value="ECO:0007669"/>
    <property type="project" value="UniProtKB-SubCell"/>
</dbReference>
<dbReference type="GO" id="GO:0016579">
    <property type="term" value="P:protein deubiquitination"/>
    <property type="evidence" value="ECO:0007669"/>
    <property type="project" value="InterPro"/>
</dbReference>